<sequence length="149" mass="15225">MFSGGRLAASDEVARPFTYSVTRLPSAVTARCCQAAGVSDWPGWLRWPFTSTKGTPWLIPISSALPASRRAYTSCSPAGWSARTQALKVKAPAAGTASEGLAGSISGAPPANCAARPITPSTAAAMGVWALLLLPVVSRGGAPAAPSKW</sequence>
<gene>
    <name evidence="1" type="ORF">LMG26845_05904</name>
</gene>
<dbReference type="Proteomes" id="UP000507979">
    <property type="component" value="Unassembled WGS sequence"/>
</dbReference>
<dbReference type="AlphaFoldDB" id="A0A6J5BPK4"/>
<proteinExistence type="predicted"/>
<evidence type="ECO:0000313" key="2">
    <source>
        <dbReference type="Proteomes" id="UP000507979"/>
    </source>
</evidence>
<evidence type="ECO:0000313" key="1">
    <source>
        <dbReference type="EMBL" id="CAB3713448.1"/>
    </source>
</evidence>
<dbReference type="EMBL" id="CADIJR010000119">
    <property type="protein sequence ID" value="CAB3713448.1"/>
    <property type="molecule type" value="Genomic_DNA"/>
</dbReference>
<protein>
    <submittedName>
        <fullName evidence="1">Uncharacterized protein</fullName>
    </submittedName>
</protein>
<accession>A0A6J5BPK4</accession>
<name>A0A6J5BPK4_9BURK</name>
<keyword evidence="2" id="KW-1185">Reference proteome</keyword>
<reference evidence="1 2" key="1">
    <citation type="submission" date="2020-04" db="EMBL/GenBank/DDBJ databases">
        <authorList>
            <person name="De Canck E."/>
        </authorList>
    </citation>
    <scope>NUCLEOTIDE SEQUENCE [LARGE SCALE GENOMIC DNA]</scope>
    <source>
        <strain evidence="1 2">LMG 26845</strain>
    </source>
</reference>
<organism evidence="1 2">
    <name type="scientific">Achromobacter insuavis</name>
    <dbReference type="NCBI Taxonomy" id="1287735"/>
    <lineage>
        <taxon>Bacteria</taxon>
        <taxon>Pseudomonadati</taxon>
        <taxon>Pseudomonadota</taxon>
        <taxon>Betaproteobacteria</taxon>
        <taxon>Burkholderiales</taxon>
        <taxon>Alcaligenaceae</taxon>
        <taxon>Achromobacter</taxon>
    </lineage>
</organism>